<proteinExistence type="predicted"/>
<dbReference type="Proteomes" id="UP000291822">
    <property type="component" value="Unassembled WGS sequence"/>
</dbReference>
<gene>
    <name evidence="7" type="ORF">EZM97_30105</name>
</gene>
<evidence type="ECO:0000259" key="6">
    <source>
        <dbReference type="Pfam" id="PF04357"/>
    </source>
</evidence>
<sequence length="1265" mass="132746">MNAVPTTPTPASAPRPRRHWLRWIALSLAVLLLLLLAAGWLVGTDAGLRFALARAEGFTHGALAVQSAQGRLLGPLELSGVRYADGSGLDVNVAKAHLDLRALPLLRKQLHVLELTVDGVDIALPRSSEEAESESAFSLKPPLDLLLDRAHVGAFRLSQEGRLLFASQRLDLAGSWTAAHGIELRQLALLAPAGHVDLSGTLVVAGNYRGDSKAGFAWQVDGTTYAGQFEAHGDGRNARADLQMTEPMAARLQLQMAQGGDYAWTARVDAPRFDPRPLLGESALTGLAVALDGRGDRRSGTFTGQLGLNDYALLLHPLSARFSDDLKTLTLEQLGVGSPQFTGDVTARGIVQLGARPVTADLHIDWAKVELPEALAGQRLFSHGSLKAQGSVDQFHAEADLAIGPADQLAAVTFNLDGTPKLIDLHALAVRQAQGELQAKGTLALQPVLAWQAEATASRFDPGHLLAKWNGSLDFDIASQGTLTQDRPDVTLDIRKLEGRLRERTVHGDGKLHLPPEGVVDGRLRLISGASDVQVDARPGNTNNVTIKLAVATLGDWLPDAAGRVQGDIRVQGRHPKLALDANLQGQALSYAGQRADSLRLLASVPDLSRPGGKLDLQASGVGAGGMAFTQVTLRGDGSAERHNLTLSAHGTPLSTDIALSGALKGSAWNGTLSTLNLDVAGLPRWRLQQSSRLAYNDGAISLSELCLTAGEPLLCAAAKQDKAGNLEASYRLRNLPTALLMTAASTAKVPMRVEGSLEGNGNLRRNAAGALSGTATITSARGSIAFADRADQPLLTYDNLALNAQLAPSSQHLEIHAGLTNHGRLDGQATISGAQQALAGHVSVHASNLALLEIFTTDVVNPKGAISGEFGLGGTLSQPAITGQAALSDVALEIPSMGLKLSQGRVVVTTSDAKNFRLSGNIHSGDGNLVLEGSAALGANAQSLLSVKGSNVELINVPAARVAASPDLAVRHGEQGLDVTGTVTLDSAEVNLDKLPGTGATRASPDVVVVDEKQQEQAAGRMPVTATVTVRLGNKTHLVGMGLDGHLHGQLVVSEKPGRATFGQGQIEVDGTYKAYGQNLQIERGQLLFASTPIDNPGLNIRAVRKLSPNATIDDGQKVGLYVAGTAQRPVLTVFSQPVMEQSDALSYLVTGKPLSQVKGGEGSMVGAAAQALGSATGNLLAKSIGSQLGVDDIGVTSSDALNGSSAFTVGKYLSPRLYLSYGVGLFDPGQVITLRYHFNAHWNFEAQNATDFSRAALNYRYER</sequence>
<comment type="caution">
    <text evidence="7">The sequence shown here is derived from an EMBL/GenBank/DDBJ whole genome shotgun (WGS) entry which is preliminary data.</text>
</comment>
<dbReference type="Pfam" id="PF04357">
    <property type="entry name" value="TamB"/>
    <property type="match status" value="1"/>
</dbReference>
<dbReference type="GO" id="GO:0009306">
    <property type="term" value="P:protein secretion"/>
    <property type="evidence" value="ECO:0007669"/>
    <property type="project" value="InterPro"/>
</dbReference>
<comment type="subcellular location">
    <subcellularLocation>
        <location evidence="1">Membrane</location>
        <topology evidence="1">Single-pass membrane protein</topology>
    </subcellularLocation>
</comment>
<evidence type="ECO:0000313" key="7">
    <source>
        <dbReference type="EMBL" id="TCI06883.1"/>
    </source>
</evidence>
<feature type="domain" description="Translocation and assembly module TamB C-terminal" evidence="6">
    <location>
        <begin position="925"/>
        <end position="1264"/>
    </location>
</feature>
<keyword evidence="4 5" id="KW-0472">Membrane</keyword>
<keyword evidence="2 5" id="KW-0812">Transmembrane</keyword>
<reference evidence="7 8" key="1">
    <citation type="submission" date="2019-02" db="EMBL/GenBank/DDBJ databases">
        <title>Dyella amyloliquefaciens sp. nov., isolated from forest soil.</title>
        <authorList>
            <person name="Gao Z.-H."/>
            <person name="Qiu L.-H."/>
        </authorList>
    </citation>
    <scope>NUCLEOTIDE SEQUENCE [LARGE SCALE GENOMIC DNA]</scope>
    <source>
        <strain evidence="7 8">KACC 12747</strain>
    </source>
</reference>
<name>A0A4R0YFG6_9GAMM</name>
<dbReference type="EMBL" id="SJTG01000005">
    <property type="protein sequence ID" value="TCI06883.1"/>
    <property type="molecule type" value="Genomic_DNA"/>
</dbReference>
<dbReference type="PANTHER" id="PTHR36985">
    <property type="entry name" value="TRANSLOCATION AND ASSEMBLY MODULE SUBUNIT TAMB"/>
    <property type="match status" value="1"/>
</dbReference>
<evidence type="ECO:0000256" key="5">
    <source>
        <dbReference type="SAM" id="Phobius"/>
    </source>
</evidence>
<organism evidence="7 8">
    <name type="scientific">Dyella soli</name>
    <dbReference type="NCBI Taxonomy" id="522319"/>
    <lineage>
        <taxon>Bacteria</taxon>
        <taxon>Pseudomonadati</taxon>
        <taxon>Pseudomonadota</taxon>
        <taxon>Gammaproteobacteria</taxon>
        <taxon>Lysobacterales</taxon>
        <taxon>Rhodanobacteraceae</taxon>
        <taxon>Dyella</taxon>
    </lineage>
</organism>
<dbReference type="InterPro" id="IPR007452">
    <property type="entry name" value="TamB_C"/>
</dbReference>
<dbReference type="RefSeq" id="WP_131411745.1">
    <property type="nucleotide sequence ID" value="NZ_SJTG01000005.1"/>
</dbReference>
<accession>A0A4R0YFG6</accession>
<evidence type="ECO:0000256" key="4">
    <source>
        <dbReference type="ARBA" id="ARBA00023136"/>
    </source>
</evidence>
<dbReference type="GO" id="GO:0097347">
    <property type="term" value="C:TAM protein secretion complex"/>
    <property type="evidence" value="ECO:0007669"/>
    <property type="project" value="TreeGrafter"/>
</dbReference>
<evidence type="ECO:0000256" key="3">
    <source>
        <dbReference type="ARBA" id="ARBA00022989"/>
    </source>
</evidence>
<keyword evidence="8" id="KW-1185">Reference proteome</keyword>
<feature type="transmembrane region" description="Helical" evidence="5">
    <location>
        <begin position="20"/>
        <end position="42"/>
    </location>
</feature>
<dbReference type="PANTHER" id="PTHR36985:SF1">
    <property type="entry name" value="TRANSLOCATION AND ASSEMBLY MODULE SUBUNIT TAMB"/>
    <property type="match status" value="1"/>
</dbReference>
<keyword evidence="3 5" id="KW-1133">Transmembrane helix</keyword>
<evidence type="ECO:0000256" key="2">
    <source>
        <dbReference type="ARBA" id="ARBA00022692"/>
    </source>
</evidence>
<dbReference type="AlphaFoldDB" id="A0A4R0YFG6"/>
<evidence type="ECO:0000256" key="1">
    <source>
        <dbReference type="ARBA" id="ARBA00004167"/>
    </source>
</evidence>
<evidence type="ECO:0000313" key="8">
    <source>
        <dbReference type="Proteomes" id="UP000291822"/>
    </source>
</evidence>
<protein>
    <submittedName>
        <fullName evidence="7">Pathogenicity protein</fullName>
    </submittedName>
</protein>
<dbReference type="GO" id="GO:0005886">
    <property type="term" value="C:plasma membrane"/>
    <property type="evidence" value="ECO:0007669"/>
    <property type="project" value="InterPro"/>
</dbReference>